<proteinExistence type="predicted"/>
<feature type="signal peptide" evidence="1">
    <location>
        <begin position="1"/>
        <end position="24"/>
    </location>
</feature>
<sequence>MKRFPTATAGLTLLLAATAAVALAAQMMSVQVRSGQLRDKPAFLSKVVCSLAYGDRVALSDEKGDWRKVAPAKGGAPGWMHVSALSEQVIILNPTDKDVEAAASSDELALAGKGFNKQVEDQYRSQSRLDYSKVDEMEKIVVPPNLIRDFLQKGGLGGGQ</sequence>
<organism evidence="2 3">
    <name type="scientific">Pseudodesulfovibrio portus</name>
    <dbReference type="NCBI Taxonomy" id="231439"/>
    <lineage>
        <taxon>Bacteria</taxon>
        <taxon>Pseudomonadati</taxon>
        <taxon>Thermodesulfobacteriota</taxon>
        <taxon>Desulfovibrionia</taxon>
        <taxon>Desulfovibrionales</taxon>
        <taxon>Desulfovibrionaceae</taxon>
    </lineage>
</organism>
<keyword evidence="3" id="KW-1185">Reference proteome</keyword>
<accession>A0ABM8APV8</accession>
<gene>
    <name evidence="2" type="ORF">JCM14722_09600</name>
</gene>
<dbReference type="Proteomes" id="UP001061361">
    <property type="component" value="Chromosome"/>
</dbReference>
<evidence type="ECO:0008006" key="4">
    <source>
        <dbReference type="Google" id="ProtNLM"/>
    </source>
</evidence>
<evidence type="ECO:0000313" key="3">
    <source>
        <dbReference type="Proteomes" id="UP001061361"/>
    </source>
</evidence>
<keyword evidence="1" id="KW-0732">Signal</keyword>
<dbReference type="RefSeq" id="WP_264983473.1">
    <property type="nucleotide sequence ID" value="NZ_AP026708.1"/>
</dbReference>
<evidence type="ECO:0000313" key="2">
    <source>
        <dbReference type="EMBL" id="BDQ33418.1"/>
    </source>
</evidence>
<reference evidence="2" key="1">
    <citation type="submission" date="2022-08" db="EMBL/GenBank/DDBJ databases">
        <title>Genome Sequence of the sulphate-reducing bacterium, Pseudodesulfovibrio portus JCM14722.</title>
        <authorList>
            <person name="Kondo R."/>
            <person name="Kataoka T."/>
        </authorList>
    </citation>
    <scope>NUCLEOTIDE SEQUENCE</scope>
    <source>
        <strain evidence="2">JCM 14722</strain>
    </source>
</reference>
<dbReference type="Gene3D" id="2.30.30.40">
    <property type="entry name" value="SH3 Domains"/>
    <property type="match status" value="1"/>
</dbReference>
<evidence type="ECO:0000256" key="1">
    <source>
        <dbReference type="SAM" id="SignalP"/>
    </source>
</evidence>
<protein>
    <recommendedName>
        <fullName evidence="4">SH3b domain-containing protein</fullName>
    </recommendedName>
</protein>
<dbReference type="EMBL" id="AP026708">
    <property type="protein sequence ID" value="BDQ33418.1"/>
    <property type="molecule type" value="Genomic_DNA"/>
</dbReference>
<name>A0ABM8APV8_9BACT</name>
<feature type="chain" id="PRO_5046648417" description="SH3b domain-containing protein" evidence="1">
    <location>
        <begin position="25"/>
        <end position="160"/>
    </location>
</feature>